<dbReference type="OrthoDB" id="74460at2759"/>
<dbReference type="InParanoid" id="A0A6P9A0X1"/>
<dbReference type="InterPro" id="IPR021917">
    <property type="entry name" value="Unchr_Zn-peptidase-like"/>
</dbReference>
<protein>
    <submittedName>
        <fullName evidence="2">Zinc metalloproteinase YIL108W</fullName>
    </submittedName>
</protein>
<dbReference type="GeneID" id="117651483"/>
<keyword evidence="2" id="KW-0482">Metalloprotease</keyword>
<dbReference type="GO" id="GO:0008237">
    <property type="term" value="F:metallopeptidase activity"/>
    <property type="evidence" value="ECO:0007669"/>
    <property type="project" value="UniProtKB-KW"/>
</dbReference>
<dbReference type="PANTHER" id="PTHR21054:SF2">
    <property type="entry name" value="MIP04191P"/>
    <property type="match status" value="1"/>
</dbReference>
<dbReference type="KEGG" id="tpal:117651483"/>
<reference evidence="2" key="1">
    <citation type="submission" date="2025-08" db="UniProtKB">
        <authorList>
            <consortium name="RefSeq"/>
        </authorList>
    </citation>
    <scope>IDENTIFICATION</scope>
    <source>
        <tissue evidence="2">Total insect</tissue>
    </source>
</reference>
<dbReference type="Pfam" id="PF12044">
    <property type="entry name" value="Metallopep"/>
    <property type="match status" value="1"/>
</dbReference>
<sequence>MESKPMACSAESHGIDILNFCNNEEVSHSIVVVEGNVKSCGNNCQSRTVTVDRFSRSWCAPNTTIHYVSKTCYFKFILRLEKGVNTFSIKYCSFLTEFTLVFKPRNTSFCVLPLYVICKGHDGRFQAPEYEDNSIDSACDRIDVGIRLVQSLFAEKLKQGGFGRCTFQLQSDTNPKVPDVNVFYSNISVDDAHSKPMKDLWASLAREIMSSQLGNEKHKFVAFLSSTFYNGQSVTGSRPSHDDILKCTDGYVAMGGGGLALIGTGCLHTWATTVDEVEPRLINNTKVDKTLFMDDSNYRGTYGGCYASTLGATCHEMGHIFGLGHTIHGIMGTEYHFIHQMFLTAENEGMTNTQLIGVEDPSKPSNIHATQLVKELKVDWSVSDHKPLLRRKVLALRSPSNDPLQAAAFNLNTMQSKNLHPNNTANFQFLHEVCIPEPTFDSQDNASFWPQSCLALLAYDKWINPNANEENISGISCDRSRCIFSTHGLRVVDLRAENAKSILHWRFNQNSGVPKFCIPEHFMYPNVSSVFTIDSVGNVLKFNIKSGVLSEV</sequence>
<name>A0A6P9A0X1_THRPL</name>
<proteinExistence type="predicted"/>
<dbReference type="InterPro" id="IPR053002">
    <property type="entry name" value="Metalloproteinase_M10B"/>
</dbReference>
<keyword evidence="2" id="KW-0645">Protease</keyword>
<keyword evidence="1" id="KW-1185">Reference proteome</keyword>
<dbReference type="Proteomes" id="UP000515158">
    <property type="component" value="Unplaced"/>
</dbReference>
<dbReference type="RefSeq" id="XP_034251402.1">
    <property type="nucleotide sequence ID" value="XM_034395511.1"/>
</dbReference>
<dbReference type="PANTHER" id="PTHR21054">
    <property type="entry name" value="ZINC METALLOPROTEINASE-RELATED"/>
    <property type="match status" value="1"/>
</dbReference>
<gene>
    <name evidence="2" type="primary">LOC117651483</name>
</gene>
<organism evidence="2">
    <name type="scientific">Thrips palmi</name>
    <name type="common">Melon thrips</name>
    <dbReference type="NCBI Taxonomy" id="161013"/>
    <lineage>
        <taxon>Eukaryota</taxon>
        <taxon>Metazoa</taxon>
        <taxon>Ecdysozoa</taxon>
        <taxon>Arthropoda</taxon>
        <taxon>Hexapoda</taxon>
        <taxon>Insecta</taxon>
        <taxon>Pterygota</taxon>
        <taxon>Neoptera</taxon>
        <taxon>Paraneoptera</taxon>
        <taxon>Thysanoptera</taxon>
        <taxon>Terebrantia</taxon>
        <taxon>Thripoidea</taxon>
        <taxon>Thripidae</taxon>
        <taxon>Thrips</taxon>
    </lineage>
</organism>
<dbReference type="AlphaFoldDB" id="A0A6P9A0X1"/>
<evidence type="ECO:0000313" key="1">
    <source>
        <dbReference type="Proteomes" id="UP000515158"/>
    </source>
</evidence>
<keyword evidence="2" id="KW-0378">Hydrolase</keyword>
<evidence type="ECO:0000313" key="2">
    <source>
        <dbReference type="RefSeq" id="XP_034251402.1"/>
    </source>
</evidence>
<accession>A0A6P9A0X1</accession>